<dbReference type="Proteomes" id="UP000042527">
    <property type="component" value="Unassembled WGS sequence"/>
</dbReference>
<sequence>MLNNESKTMLACLAGTFCFACCFAKHRLGFDNGEQFTIVMLNSQAAC</sequence>
<reference evidence="2" key="1">
    <citation type="submission" date="2015-01" db="EMBL/GenBank/DDBJ databases">
        <authorList>
            <person name="Manzoor Shahid"/>
            <person name="Zubair Saima"/>
        </authorList>
    </citation>
    <scope>NUCLEOTIDE SEQUENCE [LARGE SCALE GENOMIC DNA]</scope>
    <source>
        <strain evidence="2">V1</strain>
    </source>
</reference>
<keyword evidence="2" id="KW-1185">Reference proteome</keyword>
<organism evidence="1 2">
    <name type="scientific">Treponema phagedenis</name>
    <dbReference type="NCBI Taxonomy" id="162"/>
    <lineage>
        <taxon>Bacteria</taxon>
        <taxon>Pseudomonadati</taxon>
        <taxon>Spirochaetota</taxon>
        <taxon>Spirochaetia</taxon>
        <taxon>Spirochaetales</taxon>
        <taxon>Treponemataceae</taxon>
        <taxon>Treponema</taxon>
    </lineage>
</organism>
<evidence type="ECO:0000313" key="2">
    <source>
        <dbReference type="Proteomes" id="UP000042527"/>
    </source>
</evidence>
<evidence type="ECO:0000313" key="1">
    <source>
        <dbReference type="EMBL" id="CEM61246.1"/>
    </source>
</evidence>
<dbReference type="AlphaFoldDB" id="A0A0B7GX62"/>
<name>A0A0B7GX62_TREPH</name>
<protein>
    <submittedName>
        <fullName evidence="1">Uncharacterized protein</fullName>
    </submittedName>
</protein>
<dbReference type="EMBL" id="CDNC01000008">
    <property type="protein sequence ID" value="CEM61246.1"/>
    <property type="molecule type" value="Genomic_DNA"/>
</dbReference>
<accession>A0A0B7GX62</accession>
<gene>
    <name evidence="1" type="ORF">TPHV1_160047</name>
</gene>
<proteinExistence type="predicted"/>